<dbReference type="InterPro" id="IPR011335">
    <property type="entry name" value="Restrct_endonuc-II-like"/>
</dbReference>
<dbReference type="EMBL" id="QCZG01000013">
    <property type="protein sequence ID" value="PWA12058.1"/>
    <property type="molecule type" value="Genomic_DNA"/>
</dbReference>
<dbReference type="OrthoDB" id="9808428at2"/>
<keyword evidence="2" id="KW-0255">Endonuclease</keyword>
<protein>
    <submittedName>
        <fullName evidence="2">Uma2 family endonuclease</fullName>
    </submittedName>
</protein>
<gene>
    <name evidence="2" type="ORF">DCC39_08235</name>
</gene>
<name>A0A2U1K530_9BACI</name>
<dbReference type="InterPro" id="IPR008538">
    <property type="entry name" value="Uma2"/>
</dbReference>
<proteinExistence type="predicted"/>
<dbReference type="AlphaFoldDB" id="A0A2U1K530"/>
<dbReference type="CDD" id="cd06260">
    <property type="entry name" value="DUF820-like"/>
    <property type="match status" value="1"/>
</dbReference>
<keyword evidence="2" id="KW-0378">Hydrolase</keyword>
<evidence type="ECO:0000259" key="1">
    <source>
        <dbReference type="Pfam" id="PF05685"/>
    </source>
</evidence>
<comment type="caution">
    <text evidence="2">The sequence shown here is derived from an EMBL/GenBank/DDBJ whole genome shotgun (WGS) entry which is preliminary data.</text>
</comment>
<dbReference type="SUPFAM" id="SSF52980">
    <property type="entry name" value="Restriction endonuclease-like"/>
    <property type="match status" value="1"/>
</dbReference>
<accession>A0A2U1K530</accession>
<organism evidence="2 3">
    <name type="scientific">Pueribacillus theae</name>
    <dbReference type="NCBI Taxonomy" id="2171751"/>
    <lineage>
        <taxon>Bacteria</taxon>
        <taxon>Bacillati</taxon>
        <taxon>Bacillota</taxon>
        <taxon>Bacilli</taxon>
        <taxon>Bacillales</taxon>
        <taxon>Bacillaceae</taxon>
        <taxon>Pueribacillus</taxon>
    </lineage>
</organism>
<keyword evidence="2" id="KW-0540">Nuclease</keyword>
<reference evidence="2 3" key="1">
    <citation type="submission" date="2018-04" db="EMBL/GenBank/DDBJ databases">
        <title>Camelliibacillus theae gen. nov., sp. nov., isolated from Pu'er tea.</title>
        <authorList>
            <person name="Niu L."/>
        </authorList>
    </citation>
    <scope>NUCLEOTIDE SEQUENCE [LARGE SCALE GENOMIC DNA]</scope>
    <source>
        <strain evidence="2 3">T8</strain>
    </source>
</reference>
<dbReference type="PANTHER" id="PTHR36558">
    <property type="entry name" value="GLR1098 PROTEIN"/>
    <property type="match status" value="1"/>
</dbReference>
<dbReference type="Gene3D" id="3.90.1570.10">
    <property type="entry name" value="tt1808, chain A"/>
    <property type="match status" value="1"/>
</dbReference>
<dbReference type="PANTHER" id="PTHR36558:SF1">
    <property type="entry name" value="RESTRICTION ENDONUCLEASE DOMAIN-CONTAINING PROTEIN-RELATED"/>
    <property type="match status" value="1"/>
</dbReference>
<evidence type="ECO:0000313" key="3">
    <source>
        <dbReference type="Proteomes" id="UP000245998"/>
    </source>
</evidence>
<feature type="domain" description="Putative restriction endonuclease" evidence="1">
    <location>
        <begin position="13"/>
        <end position="182"/>
    </location>
</feature>
<sequence>MAPPHENNSLTYAEYLKLDEEVQYEVIDGRIYNMSPSPNVKHQSIAMELSTEFNVYLRNKSCRVLAEVDVCLCEEEDLTKVNEWVKPDIVIVCDEDKIHKSRIVGAPDLIVEILSKSTAKTDRMIKFHRYQRAGVKEYWIVDPAHETIDAYVLENELYKHNGTYTNDEVIEVRIFDDLSIDLKNVFREEFEK</sequence>
<dbReference type="Pfam" id="PF05685">
    <property type="entry name" value="Uma2"/>
    <property type="match status" value="1"/>
</dbReference>
<dbReference type="Proteomes" id="UP000245998">
    <property type="component" value="Unassembled WGS sequence"/>
</dbReference>
<dbReference type="GO" id="GO:0004519">
    <property type="term" value="F:endonuclease activity"/>
    <property type="evidence" value="ECO:0007669"/>
    <property type="project" value="UniProtKB-KW"/>
</dbReference>
<keyword evidence="3" id="KW-1185">Reference proteome</keyword>
<dbReference type="RefSeq" id="WP_116554416.1">
    <property type="nucleotide sequence ID" value="NZ_QCZG01000013.1"/>
</dbReference>
<dbReference type="InterPro" id="IPR012296">
    <property type="entry name" value="Nuclease_put_TT1808"/>
</dbReference>
<evidence type="ECO:0000313" key="2">
    <source>
        <dbReference type="EMBL" id="PWA12058.1"/>
    </source>
</evidence>